<organism evidence="1 2">
    <name type="scientific">Trifolium pratense</name>
    <name type="common">Red clover</name>
    <dbReference type="NCBI Taxonomy" id="57577"/>
    <lineage>
        <taxon>Eukaryota</taxon>
        <taxon>Viridiplantae</taxon>
        <taxon>Streptophyta</taxon>
        <taxon>Embryophyta</taxon>
        <taxon>Tracheophyta</taxon>
        <taxon>Spermatophyta</taxon>
        <taxon>Magnoliopsida</taxon>
        <taxon>eudicotyledons</taxon>
        <taxon>Gunneridae</taxon>
        <taxon>Pentapetalae</taxon>
        <taxon>rosids</taxon>
        <taxon>fabids</taxon>
        <taxon>Fabales</taxon>
        <taxon>Fabaceae</taxon>
        <taxon>Papilionoideae</taxon>
        <taxon>50 kb inversion clade</taxon>
        <taxon>NPAAA clade</taxon>
        <taxon>Hologalegina</taxon>
        <taxon>IRL clade</taxon>
        <taxon>Trifolieae</taxon>
        <taxon>Trifolium</taxon>
    </lineage>
</organism>
<gene>
    <name evidence="1" type="ORF">MILVUS5_LOCUS22407</name>
</gene>
<evidence type="ECO:0000313" key="2">
    <source>
        <dbReference type="Proteomes" id="UP001177021"/>
    </source>
</evidence>
<proteinExistence type="predicted"/>
<evidence type="ECO:0000313" key="1">
    <source>
        <dbReference type="EMBL" id="CAJ2655476.1"/>
    </source>
</evidence>
<reference evidence="1" key="1">
    <citation type="submission" date="2023-10" db="EMBL/GenBank/DDBJ databases">
        <authorList>
            <person name="Rodriguez Cubillos JULIANA M."/>
            <person name="De Vega J."/>
        </authorList>
    </citation>
    <scope>NUCLEOTIDE SEQUENCE</scope>
</reference>
<accession>A0ACB0KG24</accession>
<keyword evidence="2" id="KW-1185">Reference proteome</keyword>
<name>A0ACB0KG24_TRIPR</name>
<protein>
    <submittedName>
        <fullName evidence="1">Uncharacterized protein</fullName>
    </submittedName>
</protein>
<comment type="caution">
    <text evidence="1">The sequence shown here is derived from an EMBL/GenBank/DDBJ whole genome shotgun (WGS) entry which is preliminary data.</text>
</comment>
<dbReference type="Proteomes" id="UP001177021">
    <property type="component" value="Unassembled WGS sequence"/>
</dbReference>
<dbReference type="EMBL" id="CASHSV030000206">
    <property type="protein sequence ID" value="CAJ2655476.1"/>
    <property type="molecule type" value="Genomic_DNA"/>
</dbReference>
<sequence>MSNHDEESPKETIHASKKEETIHNTVKKTPSPYDLNSNDNPGNLITQVQLRGENYDEWSRAMKRSLRARRKWGFIEGTIETPDENSPEIEDWWTVQSMLVSWILNTIEANLRSTMSYAENARDLWLDIKERFSVVNGPRIQQLKLDLARCKQDGMSVVTYYGKLKLLWDDLANYDQIPVCSCGRCKCDISSKLEKRREEERVHQFLMGLDDAIYGTVRSNLLATDPLPNLNRVYSTMIQEERVKTMTRTTEERREVMSLAVQTNGRAVKGSWDGKDKCTHCHREGHEAGGCFQLVGYPDWWGDRPKIEGKYGGRGKPIQRSGTGRGRRGTARANAVHTGGTSSETAISQGDGSGLAGITAEQLQTLVGLLNAQKTNCNDKMTGPYFEDADWSG</sequence>